<dbReference type="FunFam" id="1.10.645.10:FF:000005">
    <property type="entry name" value="NADH-quinone oxidoreductase subunit D"/>
    <property type="match status" value="1"/>
</dbReference>
<evidence type="ECO:0000256" key="4">
    <source>
        <dbReference type="ARBA" id="ARBA00023027"/>
    </source>
</evidence>
<dbReference type="InterPro" id="IPR022885">
    <property type="entry name" value="NDH1_su_D/H"/>
</dbReference>
<feature type="domain" description="NADH-quinone oxidoreductase subunit D" evidence="7">
    <location>
        <begin position="219"/>
        <end position="485"/>
    </location>
</feature>
<dbReference type="NCBIfam" id="NF004739">
    <property type="entry name" value="PRK06075.1"/>
    <property type="match status" value="1"/>
</dbReference>
<dbReference type="Pfam" id="PF00346">
    <property type="entry name" value="Complex1_49kDa"/>
    <property type="match status" value="1"/>
</dbReference>
<name>A0AB34G3W3_9HYPO</name>
<dbReference type="PANTHER" id="PTHR11993:SF10">
    <property type="entry name" value="NADH DEHYDROGENASE [UBIQUINONE] IRON-SULFUR PROTEIN 2, MITOCHONDRIAL"/>
    <property type="match status" value="1"/>
</dbReference>
<comment type="similarity">
    <text evidence="1 5">Belongs to the complex I 49 kDa subunit family.</text>
</comment>
<dbReference type="SUPFAM" id="SSF56762">
    <property type="entry name" value="HydB/Nqo4-like"/>
    <property type="match status" value="1"/>
</dbReference>
<dbReference type="EMBL" id="JAQHRD010000001">
    <property type="protein sequence ID" value="KAJ6446154.1"/>
    <property type="molecule type" value="Genomic_DNA"/>
</dbReference>
<dbReference type="GO" id="GO:0005739">
    <property type="term" value="C:mitochondrion"/>
    <property type="evidence" value="ECO:0007669"/>
    <property type="project" value="GOC"/>
</dbReference>
<evidence type="ECO:0000256" key="5">
    <source>
        <dbReference type="RuleBase" id="RU003685"/>
    </source>
</evidence>
<keyword evidence="3 5" id="KW-1278">Translocase</keyword>
<keyword evidence="4 5" id="KW-0520">NAD</keyword>
<dbReference type="PROSITE" id="PS00535">
    <property type="entry name" value="COMPLEX1_49K"/>
    <property type="match status" value="1"/>
</dbReference>
<evidence type="ECO:0000259" key="7">
    <source>
        <dbReference type="Pfam" id="PF00346"/>
    </source>
</evidence>
<dbReference type="Gene3D" id="1.10.645.10">
    <property type="entry name" value="Cytochrome-c3 Hydrogenase, chain B"/>
    <property type="match status" value="1"/>
</dbReference>
<feature type="region of interest" description="Disordered" evidence="6">
    <location>
        <begin position="620"/>
        <end position="643"/>
    </location>
</feature>
<dbReference type="PANTHER" id="PTHR11993">
    <property type="entry name" value="NADH-UBIQUINONE OXIDOREDUCTASE 49 KDA SUBUNIT"/>
    <property type="match status" value="1"/>
</dbReference>
<evidence type="ECO:0000256" key="3">
    <source>
        <dbReference type="ARBA" id="ARBA00022967"/>
    </source>
</evidence>
<evidence type="ECO:0000256" key="2">
    <source>
        <dbReference type="ARBA" id="ARBA00022448"/>
    </source>
</evidence>
<dbReference type="Proteomes" id="UP001163105">
    <property type="component" value="Unassembled WGS sequence"/>
</dbReference>
<dbReference type="AlphaFoldDB" id="A0AB34G3W3"/>
<protein>
    <submittedName>
        <fullName evidence="8">NADH-ubiquinone oxidoreductase subunit, mitochondrial</fullName>
    </submittedName>
</protein>
<dbReference type="InterPro" id="IPR014029">
    <property type="entry name" value="NADH_UbQ_OxRdtase_49kDa_CS"/>
</dbReference>
<evidence type="ECO:0000256" key="6">
    <source>
        <dbReference type="SAM" id="MobiDB-lite"/>
    </source>
</evidence>
<keyword evidence="9" id="KW-1185">Reference proteome</keyword>
<proteinExistence type="inferred from homology"/>
<dbReference type="HAMAP" id="MF_01358">
    <property type="entry name" value="NDH1_NuoD"/>
    <property type="match status" value="1"/>
</dbReference>
<evidence type="ECO:0000256" key="1">
    <source>
        <dbReference type="ARBA" id="ARBA00005769"/>
    </source>
</evidence>
<reference evidence="8" key="1">
    <citation type="submission" date="2023-01" db="EMBL/GenBank/DDBJ databases">
        <title>The growth and conidiation of Purpureocillium lavendulum are regulated by nitrogen source and histone H3K14 acetylation.</title>
        <authorList>
            <person name="Tang P."/>
            <person name="Han J."/>
            <person name="Zhang C."/>
            <person name="Tang P."/>
            <person name="Qi F."/>
            <person name="Zhang K."/>
            <person name="Liang L."/>
        </authorList>
    </citation>
    <scope>NUCLEOTIDE SEQUENCE</scope>
    <source>
        <strain evidence="8">YMF1.00683</strain>
    </source>
</reference>
<sequence>MTTTPSAIDADNEALSALLRRLPLVLRLSALTCASSRVLRNGHDPQTRRPGGQADYATPEPSGTRLIPVDENFANPNDPYGLTRDAPGATKKSRENSVEDRKVRHYTVNFGPQHPAAHGVLRLILELNGEEIIRADPHVGLLHRGTEKLIEYKTYLQALPYFDRLDYVSMMTNEQCFSLAVEKLLNIEIPDRAKYIRTLFGEITRVLNHLMSVLSHAMDVGALTPFLWGFEEREKLMEFYERVSGARLHAAYVRPGGVHQDIPVGLLDDIYQWATQFGDRIDETEEMLTDNRVWVERLRGVGVVSAAEALNLSFTGVMLRGSGVPWDIRKSQPYDAYDKVEFDVPVGKNGDCYDRYLCRMEEFRQSLRIIHQCLNDMPAGPVRVEDYKISPPPRSAMKENMEALIHHFLLYTKGYAVPPGETYSVIEAPKGEMGVYVVSDGSERPYRCHIRAPGFAHLGGFDHVSKGHLLADAVAVIGTMDLVFALQRQLRPEVLPVGDRVLYGLDQALDVALTLIQSLARERVHSVGSIADQGYALTNVGVRVPHLERKGGDGAFLNANDGLWHGLGVDRCVLHSPGILFGLTGGLGVHVREVDGTEAERSIDHGDELLGRQLLEQSGILGRSGPDESGEVPWEREHGDRSRRKESLVGDLVVLATPPVTLELQGRHDAVAVVVPAPAFNAGKGPDRAVRAVCADEQPGGEALTGGQVNYGPLPQVQVLGFLAQLDPVHLGLVKDVHTAQLIQTLQQAGCDVQIFNHVCDCVAGAGGTRRPVEFDAGVGEAVPDLHLLVFLDAVAAHVRPRTDGVEELRRVWRQRDAAVRVLRRREGEIGRLGEVLSFDEGDAEA</sequence>
<comment type="caution">
    <text evidence="8">The sequence shown here is derived from an EMBL/GenBank/DDBJ whole genome shotgun (WGS) entry which is preliminary data.</text>
</comment>
<dbReference type="GO" id="GO:0016651">
    <property type="term" value="F:oxidoreductase activity, acting on NAD(P)H"/>
    <property type="evidence" value="ECO:0007669"/>
    <property type="project" value="InterPro"/>
</dbReference>
<keyword evidence="2 5" id="KW-0813">Transport</keyword>
<dbReference type="NCBIfam" id="TIGR01962">
    <property type="entry name" value="NuoD"/>
    <property type="match status" value="1"/>
</dbReference>
<feature type="compositionally biased region" description="Basic and acidic residues" evidence="6">
    <location>
        <begin position="633"/>
        <end position="643"/>
    </location>
</feature>
<feature type="region of interest" description="Disordered" evidence="6">
    <location>
        <begin position="40"/>
        <end position="100"/>
    </location>
</feature>
<organism evidence="8 9">
    <name type="scientific">Purpureocillium lavendulum</name>
    <dbReference type="NCBI Taxonomy" id="1247861"/>
    <lineage>
        <taxon>Eukaryota</taxon>
        <taxon>Fungi</taxon>
        <taxon>Dikarya</taxon>
        <taxon>Ascomycota</taxon>
        <taxon>Pezizomycotina</taxon>
        <taxon>Sordariomycetes</taxon>
        <taxon>Hypocreomycetidae</taxon>
        <taxon>Hypocreales</taxon>
        <taxon>Ophiocordycipitaceae</taxon>
        <taxon>Purpureocillium</taxon>
    </lineage>
</organism>
<dbReference type="InterPro" id="IPR029014">
    <property type="entry name" value="NiFe-Hase_large"/>
</dbReference>
<gene>
    <name evidence="8" type="primary">NDUFS2</name>
    <name evidence="8" type="ORF">O9K51_00925</name>
</gene>
<evidence type="ECO:0000313" key="9">
    <source>
        <dbReference type="Proteomes" id="UP001163105"/>
    </source>
</evidence>
<accession>A0AB34G3W3</accession>
<dbReference type="GO" id="GO:0048038">
    <property type="term" value="F:quinone binding"/>
    <property type="evidence" value="ECO:0007669"/>
    <property type="project" value="InterPro"/>
</dbReference>
<dbReference type="InterPro" id="IPR001135">
    <property type="entry name" value="NADH_Q_OxRdtase_suD"/>
</dbReference>
<evidence type="ECO:0000313" key="8">
    <source>
        <dbReference type="EMBL" id="KAJ6446154.1"/>
    </source>
</evidence>
<dbReference type="GO" id="GO:0006120">
    <property type="term" value="P:mitochondrial electron transport, NADH to ubiquinone"/>
    <property type="evidence" value="ECO:0007669"/>
    <property type="project" value="TreeGrafter"/>
</dbReference>
<dbReference type="GO" id="GO:0051287">
    <property type="term" value="F:NAD binding"/>
    <property type="evidence" value="ECO:0007669"/>
    <property type="project" value="InterPro"/>
</dbReference>